<dbReference type="GeneID" id="54987056"/>
<dbReference type="RefSeq" id="YP_009796666.1">
    <property type="nucleotide sequence ID" value="NC_047902.1"/>
</dbReference>
<organism evidence="2 3">
    <name type="scientific">Pseudomonas phage PMBT3</name>
    <dbReference type="NCBI Taxonomy" id="2059856"/>
    <lineage>
        <taxon>Viruses</taxon>
        <taxon>Duplodnaviria</taxon>
        <taxon>Heunggongvirae</taxon>
        <taxon>Uroviricota</taxon>
        <taxon>Caudoviricetes</taxon>
        <taxon>Maxrubnervirus</taxon>
        <taxon>Maxrubnervirus PMBT3</taxon>
    </lineage>
</organism>
<accession>A0A2I6PI89</accession>
<sequence>MAARRKPVDTEAAVHDANGKAEGKQPKNYPPMASPIPVTSMGTLKYADPVMYAGIMELMVQLKHDMLPECIQMEIIEAMSPSTKRALVAQMAGLDASVVVTFKAQLKLIDAVCQRVINPDGTARKDHGLDISVKDALNMSMKVVGMLVKDLPKVLTLAKVQRLEEALLEVVHTLPKDKQDEVLLLLEELEKKAAKEGK</sequence>
<dbReference type="EMBL" id="MG596799">
    <property type="protein sequence ID" value="AUM59717.1"/>
    <property type="molecule type" value="Genomic_DNA"/>
</dbReference>
<dbReference type="KEGG" id="vg:54987056"/>
<evidence type="ECO:0000256" key="1">
    <source>
        <dbReference type="SAM" id="MobiDB-lite"/>
    </source>
</evidence>
<proteinExistence type="predicted"/>
<protein>
    <submittedName>
        <fullName evidence="2">Uncharacterized protein</fullName>
    </submittedName>
</protein>
<feature type="region of interest" description="Disordered" evidence="1">
    <location>
        <begin position="1"/>
        <end position="31"/>
    </location>
</feature>
<reference evidence="3" key="1">
    <citation type="submission" date="2017-11" db="EMBL/GenBank/DDBJ databases">
        <title>Genome sequence and characterization of the novel virulent phage PMBT3 infecting Pseudomonas sp.</title>
        <authorList>
            <person name="Koberg S."/>
            <person name="Brinks E."/>
            <person name="Heller K.J."/>
            <person name="Neve H."/>
            <person name="Franz C.M.A.P."/>
        </authorList>
    </citation>
    <scope>NUCLEOTIDE SEQUENCE [LARGE SCALE GENOMIC DNA]</scope>
</reference>
<dbReference type="Proteomes" id="UP000240704">
    <property type="component" value="Segment"/>
</dbReference>
<evidence type="ECO:0000313" key="3">
    <source>
        <dbReference type="Proteomes" id="UP000240704"/>
    </source>
</evidence>
<feature type="compositionally biased region" description="Basic and acidic residues" evidence="1">
    <location>
        <begin position="1"/>
        <end position="25"/>
    </location>
</feature>
<name>A0A2I6PI89_9CAUD</name>
<evidence type="ECO:0000313" key="2">
    <source>
        <dbReference type="EMBL" id="AUM59717.1"/>
    </source>
</evidence>
<keyword evidence="3" id="KW-1185">Reference proteome</keyword>